<dbReference type="InterPro" id="IPR031616">
    <property type="entry name" value="BsrE-like"/>
</dbReference>
<evidence type="ECO:0000256" key="1">
    <source>
        <dbReference type="SAM" id="Phobius"/>
    </source>
</evidence>
<sequence>MSVANALSMMISFGSLIVSLLSLVVAIVILALKRK</sequence>
<organism evidence="2 3">
    <name type="scientific">Alicyclobacillus dauci</name>
    <dbReference type="NCBI Taxonomy" id="1475485"/>
    <lineage>
        <taxon>Bacteria</taxon>
        <taxon>Bacillati</taxon>
        <taxon>Bacillota</taxon>
        <taxon>Bacilli</taxon>
        <taxon>Bacillales</taxon>
        <taxon>Alicyclobacillaceae</taxon>
        <taxon>Alicyclobacillus</taxon>
    </lineage>
</organism>
<reference evidence="2" key="1">
    <citation type="submission" date="2022-08" db="EMBL/GenBank/DDBJ databases">
        <title>Alicyclobacillus dauci DSM2870, complete genome.</title>
        <authorList>
            <person name="Wang Q."/>
            <person name="Cai R."/>
            <person name="Wang Z."/>
        </authorList>
    </citation>
    <scope>NUCLEOTIDE SEQUENCE</scope>
    <source>
        <strain evidence="2">DSM 28700</strain>
    </source>
</reference>
<dbReference type="EMBL" id="CP104064">
    <property type="protein sequence ID" value="WAH37834.1"/>
    <property type="molecule type" value="Genomic_DNA"/>
</dbReference>
<dbReference type="Pfam" id="PF16935">
    <property type="entry name" value="Hol_Tox"/>
    <property type="match status" value="1"/>
</dbReference>
<keyword evidence="3" id="KW-1185">Reference proteome</keyword>
<keyword evidence="1" id="KW-1133">Transmembrane helix</keyword>
<keyword evidence="1" id="KW-0812">Transmembrane</keyword>
<feature type="transmembrane region" description="Helical" evidence="1">
    <location>
        <begin position="6"/>
        <end position="32"/>
    </location>
</feature>
<proteinExistence type="predicted"/>
<evidence type="ECO:0000313" key="2">
    <source>
        <dbReference type="EMBL" id="WAH37834.1"/>
    </source>
</evidence>
<evidence type="ECO:0000313" key="3">
    <source>
        <dbReference type="Proteomes" id="UP001164803"/>
    </source>
</evidence>
<gene>
    <name evidence="2" type="ORF">NZD86_04830</name>
</gene>
<accession>A0ABY6Z4P1</accession>
<dbReference type="RefSeq" id="WP_268045361.1">
    <property type="nucleotide sequence ID" value="NZ_CP104064.1"/>
</dbReference>
<name>A0ABY6Z4P1_9BACL</name>
<protein>
    <submittedName>
        <fullName evidence="2">Holin-like toxin</fullName>
    </submittedName>
</protein>
<keyword evidence="1" id="KW-0472">Membrane</keyword>
<dbReference type="Proteomes" id="UP001164803">
    <property type="component" value="Chromosome"/>
</dbReference>